<proteinExistence type="predicted"/>
<dbReference type="InterPro" id="IPR013445">
    <property type="entry name" value="CDP_4_6_deHydtase"/>
</dbReference>
<keyword evidence="3" id="KW-1185">Reference proteome</keyword>
<dbReference type="Gene3D" id="3.90.25.10">
    <property type="entry name" value="UDP-galactose 4-epimerase, domain 1"/>
    <property type="match status" value="1"/>
</dbReference>
<dbReference type="GO" id="GO:0047733">
    <property type="term" value="F:CDP-glucose 4,6-dehydratase activity"/>
    <property type="evidence" value="ECO:0007669"/>
    <property type="project" value="UniProtKB-EC"/>
</dbReference>
<dbReference type="PANTHER" id="PTHR43000">
    <property type="entry name" value="DTDP-D-GLUCOSE 4,6-DEHYDRATASE-RELATED"/>
    <property type="match status" value="1"/>
</dbReference>
<dbReference type="SUPFAM" id="SSF51735">
    <property type="entry name" value="NAD(P)-binding Rossmann-fold domains"/>
    <property type="match status" value="1"/>
</dbReference>
<dbReference type="Proteomes" id="UP000576082">
    <property type="component" value="Unassembled WGS sequence"/>
</dbReference>
<dbReference type="EMBL" id="JABANE010000020">
    <property type="protein sequence ID" value="NME68170.1"/>
    <property type="molecule type" value="Genomic_DNA"/>
</dbReference>
<dbReference type="InterPro" id="IPR036291">
    <property type="entry name" value="NAD(P)-bd_dom_sf"/>
</dbReference>
<dbReference type="AlphaFoldDB" id="A0A7X9P2E9"/>
<dbReference type="RefSeq" id="WP_169656481.1">
    <property type="nucleotide sequence ID" value="NZ_JABANE010000020.1"/>
</dbReference>
<reference evidence="2 3" key="1">
    <citation type="submission" date="2020-04" db="EMBL/GenBank/DDBJ databases">
        <title>Flammeovirga sp. SR4, a novel species isolated from seawater.</title>
        <authorList>
            <person name="Wang X."/>
        </authorList>
    </citation>
    <scope>NUCLEOTIDE SEQUENCE [LARGE SCALE GENOMIC DNA]</scope>
    <source>
        <strain evidence="2 3">ATCC 23126</strain>
    </source>
</reference>
<protein>
    <submittedName>
        <fullName evidence="2">CDP-glucose 4,6-dehydratase</fullName>
        <ecNumber evidence="2">4.2.1.45</ecNumber>
    </submittedName>
</protein>
<organism evidence="2 3">
    <name type="scientific">Flammeovirga aprica JL-4</name>
    <dbReference type="NCBI Taxonomy" id="694437"/>
    <lineage>
        <taxon>Bacteria</taxon>
        <taxon>Pseudomonadati</taxon>
        <taxon>Bacteroidota</taxon>
        <taxon>Cytophagia</taxon>
        <taxon>Cytophagales</taxon>
        <taxon>Flammeovirgaceae</taxon>
        <taxon>Flammeovirga</taxon>
    </lineage>
</organism>
<dbReference type="Pfam" id="PF16363">
    <property type="entry name" value="GDP_Man_Dehyd"/>
    <property type="match status" value="1"/>
</dbReference>
<dbReference type="NCBIfam" id="TIGR02622">
    <property type="entry name" value="CDP_4_6_dhtase"/>
    <property type="match status" value="1"/>
</dbReference>
<sequence>MELKDILSKSYKNKKVFVTGHTGFKGAWLILLLHKLGAEVKGYALQPEERSLYNDVSGDNFCESIIGDIRDQSNLIKELHAFQPDFVFHLAAQPLVLASYEHPVYTYETNVMGTMYLLDAIRQMEKKCHVVMITTDKVYENKEWLYPYRETDRLGGFDPYSSSKASSEIAIASFIKSFFPVEQYNQHQKAVAVVRAGNVIGGGDWATNRIIPDIVKALSNEETIKVRNPRAVRPWQHVLEALIGYLQIGKKLSEENDIAVWASAWNFGPLYDEFVDVETLVQSAVEIWGSGNYEAVEVKQPHEAKLLRLDCSKASNLLGWQPQKNASEAINFTIQWYKAVLQEKVPASHYTNQQIDEYLG</sequence>
<name>A0A7X9P2E9_9BACT</name>
<evidence type="ECO:0000259" key="1">
    <source>
        <dbReference type="Pfam" id="PF16363"/>
    </source>
</evidence>
<gene>
    <name evidence="2" type="primary">rfbG</name>
    <name evidence="2" type="ORF">HHU12_09375</name>
</gene>
<dbReference type="EC" id="4.2.1.45" evidence="2"/>
<dbReference type="Gene3D" id="3.40.50.720">
    <property type="entry name" value="NAD(P)-binding Rossmann-like Domain"/>
    <property type="match status" value="1"/>
</dbReference>
<evidence type="ECO:0000313" key="2">
    <source>
        <dbReference type="EMBL" id="NME68170.1"/>
    </source>
</evidence>
<keyword evidence="2" id="KW-0456">Lyase</keyword>
<dbReference type="InterPro" id="IPR016040">
    <property type="entry name" value="NAD(P)-bd_dom"/>
</dbReference>
<feature type="domain" description="NAD(P)-binding" evidence="1">
    <location>
        <begin position="17"/>
        <end position="330"/>
    </location>
</feature>
<accession>A0A7X9P2E9</accession>
<comment type="caution">
    <text evidence="2">The sequence shown here is derived from an EMBL/GenBank/DDBJ whole genome shotgun (WGS) entry which is preliminary data.</text>
</comment>
<evidence type="ECO:0000313" key="3">
    <source>
        <dbReference type="Proteomes" id="UP000576082"/>
    </source>
</evidence>